<name>A0A494W676_9SPHN</name>
<dbReference type="EMBL" id="AP018664">
    <property type="protein sequence ID" value="BBD98057.1"/>
    <property type="molecule type" value="Genomic_DNA"/>
</dbReference>
<gene>
    <name evidence="1" type="ORF">SAMIE_1015580</name>
</gene>
<evidence type="ECO:0000313" key="2">
    <source>
        <dbReference type="Proteomes" id="UP000279959"/>
    </source>
</evidence>
<reference evidence="1 2" key="1">
    <citation type="submission" date="2018-05" db="EMBL/GenBank/DDBJ databases">
        <title>Complete Genome Sequence of the Nonylphenol-Degrading Bacterium Sphingobium amiense DSM 16289T.</title>
        <authorList>
            <person name="Ootsuka M."/>
            <person name="Nishizawa T."/>
            <person name="Ohta H."/>
        </authorList>
    </citation>
    <scope>NUCLEOTIDE SEQUENCE [LARGE SCALE GENOMIC DNA]</scope>
    <source>
        <strain evidence="1 2">DSM 16289</strain>
    </source>
</reference>
<evidence type="ECO:0000313" key="1">
    <source>
        <dbReference type="EMBL" id="BBD98057.1"/>
    </source>
</evidence>
<dbReference type="Proteomes" id="UP000279959">
    <property type="component" value="Chromosome"/>
</dbReference>
<organism evidence="1 2">
    <name type="scientific">Sphingobium amiense</name>
    <dbReference type="NCBI Taxonomy" id="135719"/>
    <lineage>
        <taxon>Bacteria</taxon>
        <taxon>Pseudomonadati</taxon>
        <taxon>Pseudomonadota</taxon>
        <taxon>Alphaproteobacteria</taxon>
        <taxon>Sphingomonadales</taxon>
        <taxon>Sphingomonadaceae</taxon>
        <taxon>Sphingobium</taxon>
    </lineage>
</organism>
<protein>
    <submittedName>
        <fullName evidence="1">Uncharacterized protein</fullName>
    </submittedName>
</protein>
<proteinExistence type="predicted"/>
<sequence>MSDRLHQMGLILLAALAAGLLYLIGNTFSIIGSHIGPDGRVPSAEAFGLTALLLSFREVIGAIRGIWDNDTRNKLTDKLADAQPAIAPPPQSAVDAAGQVAGAAVDAAREIEAGS</sequence>
<dbReference type="KEGG" id="sami:SAMIE_1015580"/>
<dbReference type="AlphaFoldDB" id="A0A494W676"/>
<keyword evidence="2" id="KW-1185">Reference proteome</keyword>
<accession>A0A494W676</accession>